<dbReference type="InterPro" id="IPR012337">
    <property type="entry name" value="RNaseH-like_sf"/>
</dbReference>
<dbReference type="Proteomes" id="UP001634394">
    <property type="component" value="Unassembled WGS sequence"/>
</dbReference>
<evidence type="ECO:0008006" key="3">
    <source>
        <dbReference type="Google" id="ProtNLM"/>
    </source>
</evidence>
<dbReference type="PANTHER" id="PTHR46880">
    <property type="entry name" value="RAS-ASSOCIATING DOMAIN-CONTAINING PROTEIN"/>
    <property type="match status" value="1"/>
</dbReference>
<organism evidence="1 2">
    <name type="scientific">Sinanodonta woodiana</name>
    <name type="common">Chinese pond mussel</name>
    <name type="synonym">Anodonta woodiana</name>
    <dbReference type="NCBI Taxonomy" id="1069815"/>
    <lineage>
        <taxon>Eukaryota</taxon>
        <taxon>Metazoa</taxon>
        <taxon>Spiralia</taxon>
        <taxon>Lophotrochozoa</taxon>
        <taxon>Mollusca</taxon>
        <taxon>Bivalvia</taxon>
        <taxon>Autobranchia</taxon>
        <taxon>Heteroconchia</taxon>
        <taxon>Palaeoheterodonta</taxon>
        <taxon>Unionida</taxon>
        <taxon>Unionoidea</taxon>
        <taxon>Unionidae</taxon>
        <taxon>Unioninae</taxon>
        <taxon>Sinanodonta</taxon>
    </lineage>
</organism>
<dbReference type="AlphaFoldDB" id="A0ABD3U2M5"/>
<evidence type="ECO:0000313" key="1">
    <source>
        <dbReference type="EMBL" id="KAL3843061.1"/>
    </source>
</evidence>
<comment type="caution">
    <text evidence="1">The sequence shown here is derived from an EMBL/GenBank/DDBJ whole genome shotgun (WGS) entry which is preliminary data.</text>
</comment>
<accession>A0ABD3U2M5</accession>
<reference evidence="1 2" key="1">
    <citation type="submission" date="2024-11" db="EMBL/GenBank/DDBJ databases">
        <title>Chromosome-level genome assembly of the freshwater bivalve Anodonta woodiana.</title>
        <authorList>
            <person name="Chen X."/>
        </authorList>
    </citation>
    <scope>NUCLEOTIDE SEQUENCE [LARGE SCALE GENOMIC DNA]</scope>
    <source>
        <strain evidence="1">MN2024</strain>
        <tissue evidence="1">Gills</tissue>
    </source>
</reference>
<gene>
    <name evidence="1" type="ORF">ACJMK2_021016</name>
</gene>
<dbReference type="SUPFAM" id="SSF53098">
    <property type="entry name" value="Ribonuclease H-like"/>
    <property type="match status" value="1"/>
</dbReference>
<dbReference type="EMBL" id="JBJQND010000017">
    <property type="protein sequence ID" value="KAL3843061.1"/>
    <property type="molecule type" value="Genomic_DNA"/>
</dbReference>
<evidence type="ECO:0000313" key="2">
    <source>
        <dbReference type="Proteomes" id="UP001634394"/>
    </source>
</evidence>
<proteinExistence type="predicted"/>
<name>A0ABD3U2M5_SINWO</name>
<protein>
    <recommendedName>
        <fullName evidence="3">HAT C-terminal dimerisation domain-containing protein</fullName>
    </recommendedName>
</protein>
<sequence length="205" mass="23044">MKKKIATESFIATTYMMMDAMAPVTILSQFFQKENVDVALVKVKTDDCIVNLQKVNSFDTPYMQEFLADNLLTSFGIFATRPISIMSKTEMDIYGDEEIDRLCTYYGETKTRKTSEPVVDSVKAKIEETFLKKVVLAEKEDFPNLLKLVALALTSAVHTTGCEHGFSAQNRILVKARNRLNIETQHKLRTVKLCTVPFGVTGLGI</sequence>
<dbReference type="PANTHER" id="PTHR46880:SF5">
    <property type="entry name" value="DUF4371 DOMAIN-CONTAINING PROTEIN"/>
    <property type="match status" value="1"/>
</dbReference>
<keyword evidence="2" id="KW-1185">Reference proteome</keyword>